<evidence type="ECO:0000313" key="1">
    <source>
        <dbReference type="EMBL" id="QKV54551.1"/>
    </source>
</evidence>
<gene>
    <name evidence="1" type="ORF">HUK68_17570</name>
</gene>
<proteinExistence type="predicted"/>
<evidence type="ECO:0008006" key="3">
    <source>
        <dbReference type="Google" id="ProtNLM"/>
    </source>
</evidence>
<dbReference type="AlphaFoldDB" id="A0A6N1X5C2"/>
<protein>
    <recommendedName>
        <fullName evidence="3">DUF2946 domain-containing protein</fullName>
    </recommendedName>
</protein>
<dbReference type="RefSeq" id="WP_175505351.1">
    <property type="nucleotide sequence ID" value="NZ_CAURQT010000006.1"/>
</dbReference>
<reference evidence="1 2" key="1">
    <citation type="submission" date="2020-06" db="EMBL/GenBank/DDBJ databases">
        <title>Acidovorax antarctica sp. nov., isolated from Corinth ice sheet soil, Antarctic Fields Peninsula.</title>
        <authorList>
            <person name="Xu Q."/>
            <person name="Peng F."/>
        </authorList>
    </citation>
    <scope>NUCLEOTIDE SEQUENCE [LARGE SCALE GENOMIC DNA]</scope>
    <source>
        <strain evidence="1 2">16-35-5</strain>
    </source>
</reference>
<dbReference type="KEGG" id="aant:HUK68_17570"/>
<accession>A0A6N1X5C2</accession>
<evidence type="ECO:0000313" key="2">
    <source>
        <dbReference type="Proteomes" id="UP000509579"/>
    </source>
</evidence>
<dbReference type="EMBL" id="CP054840">
    <property type="protein sequence ID" value="QKV54551.1"/>
    <property type="molecule type" value="Genomic_DNA"/>
</dbReference>
<dbReference type="Proteomes" id="UP000509579">
    <property type="component" value="Chromosome"/>
</dbReference>
<sequence length="127" mass="13149">MSWLRSSSPALLPARQAWLARATLAGWLLVLVAGLFTPWAQARGLEAVCSGSGQGSLRLGPDADGLAQALHGLDCPLCLPQLAAPPAGARAELADAAHAAQPRRLRARAWTPLPSACPPPARGPPRV</sequence>
<organism evidence="1 2">
    <name type="scientific">Comamonas antarctica</name>
    <dbReference type="NCBI Taxonomy" id="2743470"/>
    <lineage>
        <taxon>Bacteria</taxon>
        <taxon>Pseudomonadati</taxon>
        <taxon>Pseudomonadota</taxon>
        <taxon>Betaproteobacteria</taxon>
        <taxon>Burkholderiales</taxon>
        <taxon>Comamonadaceae</taxon>
        <taxon>Comamonas</taxon>
    </lineage>
</organism>
<keyword evidence="2" id="KW-1185">Reference proteome</keyword>
<name>A0A6N1X5C2_9BURK</name>